<evidence type="ECO:0000313" key="2">
    <source>
        <dbReference type="EMBL" id="KAK0967896.1"/>
    </source>
</evidence>
<accession>A0AAN6K713</accession>
<keyword evidence="2" id="KW-0413">Isomerase</keyword>
<comment type="caution">
    <text evidence="2">The sequence shown here is derived from an EMBL/GenBank/DDBJ whole genome shotgun (WGS) entry which is preliminary data.</text>
</comment>
<dbReference type="EMBL" id="JAUJLE010000213">
    <property type="protein sequence ID" value="KAK0967896.1"/>
    <property type="molecule type" value="Genomic_DNA"/>
</dbReference>
<dbReference type="AlphaFoldDB" id="A0AAN6K713"/>
<keyword evidence="3" id="KW-1185">Reference proteome</keyword>
<dbReference type="GO" id="GO:0160147">
    <property type="term" value="F:tRNA pseudouridine(38-40) synthase activity"/>
    <property type="evidence" value="ECO:0007669"/>
    <property type="project" value="UniProtKB-EC"/>
</dbReference>
<reference evidence="2" key="1">
    <citation type="submission" date="2023-06" db="EMBL/GenBank/DDBJ databases">
        <title>Black Yeasts Isolated from many extreme environments.</title>
        <authorList>
            <person name="Coleine C."/>
            <person name="Stajich J.E."/>
            <person name="Selbmann L."/>
        </authorList>
    </citation>
    <scope>NUCLEOTIDE SEQUENCE</scope>
    <source>
        <strain evidence="2">CCFEE 5200</strain>
    </source>
</reference>
<name>A0AAN6K713_9PEZI</name>
<feature type="region of interest" description="Disordered" evidence="1">
    <location>
        <begin position="294"/>
        <end position="315"/>
    </location>
</feature>
<organism evidence="2 3">
    <name type="scientific">Friedmanniomyces endolithicus</name>
    <dbReference type="NCBI Taxonomy" id="329885"/>
    <lineage>
        <taxon>Eukaryota</taxon>
        <taxon>Fungi</taxon>
        <taxon>Dikarya</taxon>
        <taxon>Ascomycota</taxon>
        <taxon>Pezizomycotina</taxon>
        <taxon>Dothideomycetes</taxon>
        <taxon>Dothideomycetidae</taxon>
        <taxon>Mycosphaerellales</taxon>
        <taxon>Teratosphaeriaceae</taxon>
        <taxon>Friedmanniomyces</taxon>
    </lineage>
</organism>
<dbReference type="Proteomes" id="UP001175353">
    <property type="component" value="Unassembled WGS sequence"/>
</dbReference>
<protein>
    <submittedName>
        <fullName evidence="2">tRNA pseudouridine synthase 1</fullName>
        <ecNumber evidence="2">5.4.99.12</ecNumber>
    </submittedName>
</protein>
<evidence type="ECO:0000256" key="1">
    <source>
        <dbReference type="SAM" id="MobiDB-lite"/>
    </source>
</evidence>
<evidence type="ECO:0000313" key="3">
    <source>
        <dbReference type="Proteomes" id="UP001175353"/>
    </source>
</evidence>
<sequence length="315" mass="34548">MGRRGIQFYDTQSSESLGILKPGAEVSQYHILLPDSALAVLQDRPTDFSSPPDEPRDDRLVPLTVMAGPLPGDNDSATAIFEGEEWVTCTLDGNLFVGLSSAGSLYICPDWRQALQGQDQHSAMVKCDMGNSTFESDKSLFGLSVKNHRIMFDVCQWMYVVALDSEDRVQRPSTPFTASALRFRPSYAYPMCAPSFVADPVSEFALFDDCVMSTCSVGTLPSRPARPNPTVGDQADGEANDPADVGFEEEAQEQVDNYWSEVYGYEPGYEYRSATKMLRILSFAPQIVPPHLPLEEAPSSSSGLLKTVQSTQADI</sequence>
<feature type="compositionally biased region" description="Polar residues" evidence="1">
    <location>
        <begin position="298"/>
        <end position="315"/>
    </location>
</feature>
<feature type="region of interest" description="Disordered" evidence="1">
    <location>
        <begin position="222"/>
        <end position="242"/>
    </location>
</feature>
<proteinExistence type="predicted"/>
<dbReference type="EC" id="5.4.99.12" evidence="2"/>
<gene>
    <name evidence="2" type="primary">PUS1_4</name>
    <name evidence="2" type="ORF">LTR91_016951</name>
</gene>